<keyword evidence="7 9" id="KW-0663">Pyridoxal phosphate</keyword>
<evidence type="ECO:0000256" key="5">
    <source>
        <dbReference type="ARBA" id="ARBA00022576"/>
    </source>
</evidence>
<comment type="pathway">
    <text evidence="2 9">Amino-acid biosynthesis; L-histidine biosynthesis; L-histidine from 5-phospho-alpha-D-ribose 1-diphosphate: step 7/9.</text>
</comment>
<dbReference type="Pfam" id="PF00155">
    <property type="entry name" value="Aminotran_1_2"/>
    <property type="match status" value="1"/>
</dbReference>
<dbReference type="Gene3D" id="3.40.640.10">
    <property type="entry name" value="Type I PLP-dependent aspartate aminotransferase-like (Major domain)"/>
    <property type="match status" value="1"/>
</dbReference>
<comment type="caution">
    <text evidence="11">The sequence shown here is derived from an EMBL/GenBank/DDBJ whole genome shotgun (WGS) entry which is preliminary data.</text>
</comment>
<reference evidence="11 12" key="1">
    <citation type="submission" date="2020-05" db="EMBL/GenBank/DDBJ databases">
        <title>Azospirillum oleiclasticum sp. nov, a nitrogen-fixing and heavy crude oil-emulsifying bacterium isolated from the crude oil of Yumen Oilfield.</title>
        <authorList>
            <person name="Wu D."/>
            <person name="Cai M."/>
            <person name="Zhang X."/>
        </authorList>
    </citation>
    <scope>NUCLEOTIDE SEQUENCE [LARGE SCALE GENOMIC DNA]</scope>
    <source>
        <strain evidence="11 12">ROY-1-1-2</strain>
    </source>
</reference>
<proteinExistence type="inferred from homology"/>
<comment type="subunit">
    <text evidence="4 9">Homodimer.</text>
</comment>
<dbReference type="PANTHER" id="PTHR43643">
    <property type="entry name" value="HISTIDINOL-PHOSPHATE AMINOTRANSFERASE 2"/>
    <property type="match status" value="1"/>
</dbReference>
<dbReference type="CDD" id="cd00609">
    <property type="entry name" value="AAT_like"/>
    <property type="match status" value="1"/>
</dbReference>
<dbReference type="InterPro" id="IPR015422">
    <property type="entry name" value="PyrdxlP-dep_Trfase_small"/>
</dbReference>
<organism evidence="11 12">
    <name type="scientific">Azospirillum oleiclasticum</name>
    <dbReference type="NCBI Taxonomy" id="2735135"/>
    <lineage>
        <taxon>Bacteria</taxon>
        <taxon>Pseudomonadati</taxon>
        <taxon>Pseudomonadota</taxon>
        <taxon>Alphaproteobacteria</taxon>
        <taxon>Rhodospirillales</taxon>
        <taxon>Azospirillaceae</taxon>
        <taxon>Azospirillum</taxon>
    </lineage>
</organism>
<dbReference type="SUPFAM" id="SSF53383">
    <property type="entry name" value="PLP-dependent transferases"/>
    <property type="match status" value="1"/>
</dbReference>
<comment type="similarity">
    <text evidence="3 9">Belongs to the class-II pyridoxal-phosphate-dependent aminotransferase family. Histidinol-phosphate aminotransferase subfamily.</text>
</comment>
<dbReference type="InterPro" id="IPR015421">
    <property type="entry name" value="PyrdxlP-dep_Trfase_major"/>
</dbReference>
<accession>A0ABX2T6V2</accession>
<dbReference type="InterPro" id="IPR005861">
    <property type="entry name" value="HisP_aminotrans"/>
</dbReference>
<protein>
    <recommendedName>
        <fullName evidence="9">Histidinol-phosphate aminotransferase</fullName>
        <ecNumber evidence="9">2.6.1.9</ecNumber>
    </recommendedName>
    <alternativeName>
        <fullName evidence="9">Imidazole acetol-phosphate transaminase</fullName>
    </alternativeName>
</protein>
<evidence type="ECO:0000256" key="3">
    <source>
        <dbReference type="ARBA" id="ARBA00007970"/>
    </source>
</evidence>
<dbReference type="EC" id="2.6.1.9" evidence="9"/>
<dbReference type="InterPro" id="IPR050106">
    <property type="entry name" value="HistidinolP_aminotransfase"/>
</dbReference>
<evidence type="ECO:0000313" key="12">
    <source>
        <dbReference type="Proteomes" id="UP000584642"/>
    </source>
</evidence>
<dbReference type="RefSeq" id="WP_180280388.1">
    <property type="nucleotide sequence ID" value="NZ_JABFDB010000001.1"/>
</dbReference>
<gene>
    <name evidence="9" type="primary">hisC</name>
    <name evidence="11" type="ORF">HND93_02985</name>
</gene>
<dbReference type="NCBIfam" id="TIGR01141">
    <property type="entry name" value="hisC"/>
    <property type="match status" value="1"/>
</dbReference>
<feature type="modified residue" description="N6-(pyridoxal phosphate)lysine" evidence="9">
    <location>
        <position position="218"/>
    </location>
</feature>
<dbReference type="HAMAP" id="MF_01023">
    <property type="entry name" value="HisC_aminotrans_2"/>
    <property type="match status" value="1"/>
</dbReference>
<evidence type="ECO:0000256" key="1">
    <source>
        <dbReference type="ARBA" id="ARBA00001933"/>
    </source>
</evidence>
<evidence type="ECO:0000256" key="8">
    <source>
        <dbReference type="ARBA" id="ARBA00047481"/>
    </source>
</evidence>
<evidence type="ECO:0000256" key="7">
    <source>
        <dbReference type="ARBA" id="ARBA00022898"/>
    </source>
</evidence>
<keyword evidence="6 9" id="KW-0808">Transferase</keyword>
<dbReference type="Proteomes" id="UP000584642">
    <property type="component" value="Unassembled WGS sequence"/>
</dbReference>
<keyword evidence="9" id="KW-0368">Histidine biosynthesis</keyword>
<dbReference type="Gene3D" id="3.90.1150.10">
    <property type="entry name" value="Aspartate Aminotransferase, domain 1"/>
    <property type="match status" value="1"/>
</dbReference>
<comment type="cofactor">
    <cofactor evidence="1 9">
        <name>pyridoxal 5'-phosphate</name>
        <dbReference type="ChEBI" id="CHEBI:597326"/>
    </cofactor>
</comment>
<dbReference type="GO" id="GO:0004400">
    <property type="term" value="F:histidinol-phosphate transaminase activity"/>
    <property type="evidence" value="ECO:0007669"/>
    <property type="project" value="UniProtKB-EC"/>
</dbReference>
<evidence type="ECO:0000256" key="2">
    <source>
        <dbReference type="ARBA" id="ARBA00005011"/>
    </source>
</evidence>
<keyword evidence="5 9" id="KW-0032">Aminotransferase</keyword>
<evidence type="ECO:0000256" key="6">
    <source>
        <dbReference type="ARBA" id="ARBA00022679"/>
    </source>
</evidence>
<sequence>MSSPTAPVPRPGILDIAPYIGGEAAGSIRLASNEGALGPSPKAMEAYARLAGQIHRYPDGGSTELRHALARRFGLDAERIVCGAGSDELIGLLCRAYAGPGDEVLYSAHGFLMYPIAAKSVGATPVAAPETNLTTDVDALLARVTPRTKIVFVANPNNPTGSFLTTEEMARLHAGLPANVLLVIDAAYAEYVTRNDYGAGAELVDRFPNVVMTRTFSKIFALGSMRLGWAYCPAGVADILNRVRGPFNVSGAAQAAGVAALEDPEFLDRSRAHNEEWRGWFVEKAQALGLTVHPSIANFVLVSFKGQPGGKDDAEAARQFLKGRGILVRQMNAYGLPDCLRITIGTGEEMTAVVDALDAFLKG</sequence>
<dbReference type="InterPro" id="IPR015424">
    <property type="entry name" value="PyrdxlP-dep_Trfase"/>
</dbReference>
<feature type="domain" description="Aminotransferase class I/classII large" evidence="10">
    <location>
        <begin position="28"/>
        <end position="357"/>
    </location>
</feature>
<keyword evidence="12" id="KW-1185">Reference proteome</keyword>
<evidence type="ECO:0000313" key="11">
    <source>
        <dbReference type="EMBL" id="NYZ18664.1"/>
    </source>
</evidence>
<comment type="catalytic activity">
    <reaction evidence="8 9">
        <text>L-histidinol phosphate + 2-oxoglutarate = 3-(imidazol-4-yl)-2-oxopropyl phosphate + L-glutamate</text>
        <dbReference type="Rhea" id="RHEA:23744"/>
        <dbReference type="ChEBI" id="CHEBI:16810"/>
        <dbReference type="ChEBI" id="CHEBI:29985"/>
        <dbReference type="ChEBI" id="CHEBI:57766"/>
        <dbReference type="ChEBI" id="CHEBI:57980"/>
        <dbReference type="EC" id="2.6.1.9"/>
    </reaction>
</comment>
<keyword evidence="9" id="KW-0028">Amino-acid biosynthesis</keyword>
<dbReference type="InterPro" id="IPR004839">
    <property type="entry name" value="Aminotransferase_I/II_large"/>
</dbReference>
<dbReference type="EMBL" id="JABFDB010000001">
    <property type="protein sequence ID" value="NYZ18664.1"/>
    <property type="molecule type" value="Genomic_DNA"/>
</dbReference>
<evidence type="ECO:0000256" key="9">
    <source>
        <dbReference type="HAMAP-Rule" id="MF_01023"/>
    </source>
</evidence>
<dbReference type="PANTHER" id="PTHR43643:SF3">
    <property type="entry name" value="HISTIDINOL-PHOSPHATE AMINOTRANSFERASE"/>
    <property type="match status" value="1"/>
</dbReference>
<evidence type="ECO:0000256" key="4">
    <source>
        <dbReference type="ARBA" id="ARBA00011738"/>
    </source>
</evidence>
<name>A0ABX2T6V2_9PROT</name>
<evidence type="ECO:0000259" key="10">
    <source>
        <dbReference type="Pfam" id="PF00155"/>
    </source>
</evidence>